<evidence type="ECO:0000259" key="2">
    <source>
        <dbReference type="Pfam" id="PF13488"/>
    </source>
</evidence>
<sequence>MRNTLIAVAAVAALAGCTPTERGAFVGGATGAAIGGAVSNDVGGALVGGAIGATAGALIGRASERGRCFYRDRYGNRYVAHCPRGYGW</sequence>
<keyword evidence="4" id="KW-1185">Reference proteome</keyword>
<accession>A0A2P7SND5</accession>
<keyword evidence="1" id="KW-0812">Transmembrane</keyword>
<reference evidence="3 4" key="1">
    <citation type="submission" date="2018-03" db="EMBL/GenBank/DDBJ databases">
        <title>The draft genome of Mesorhizobium soli JCM 19897.</title>
        <authorList>
            <person name="Li L."/>
            <person name="Liu L."/>
            <person name="Liang L."/>
            <person name="Wang T."/>
            <person name="Zhang X."/>
        </authorList>
    </citation>
    <scope>NUCLEOTIDE SEQUENCE [LARGE SCALE GENOMIC DNA]</scope>
    <source>
        <strain evidence="3 4">JCM 19897</strain>
    </source>
</reference>
<dbReference type="AlphaFoldDB" id="A0A2P7SND5"/>
<proteinExistence type="predicted"/>
<evidence type="ECO:0000313" key="4">
    <source>
        <dbReference type="Proteomes" id="UP000240653"/>
    </source>
</evidence>
<feature type="domain" description="Glycine zipper" evidence="2">
    <location>
        <begin position="23"/>
        <end position="64"/>
    </location>
</feature>
<evidence type="ECO:0000313" key="3">
    <source>
        <dbReference type="EMBL" id="PSJ63973.1"/>
    </source>
</evidence>
<organism evidence="3 4">
    <name type="scientific">Pseudaminobacter soli</name>
    <name type="common">ex Li et al. 2025</name>
    <dbReference type="NCBI Taxonomy" id="1295366"/>
    <lineage>
        <taxon>Bacteria</taxon>
        <taxon>Pseudomonadati</taxon>
        <taxon>Pseudomonadota</taxon>
        <taxon>Alphaproteobacteria</taxon>
        <taxon>Hyphomicrobiales</taxon>
        <taxon>Phyllobacteriaceae</taxon>
        <taxon>Pseudaminobacter</taxon>
    </lineage>
</organism>
<protein>
    <recommendedName>
        <fullName evidence="2">Glycine zipper domain-containing protein</fullName>
    </recommendedName>
</protein>
<name>A0A2P7SND5_9HYPH</name>
<keyword evidence="1" id="KW-0472">Membrane</keyword>
<dbReference type="PROSITE" id="PS51257">
    <property type="entry name" value="PROKAR_LIPOPROTEIN"/>
    <property type="match status" value="1"/>
</dbReference>
<evidence type="ECO:0000256" key="1">
    <source>
        <dbReference type="SAM" id="Phobius"/>
    </source>
</evidence>
<comment type="caution">
    <text evidence="3">The sequence shown here is derived from an EMBL/GenBank/DDBJ whole genome shotgun (WGS) entry which is preliminary data.</text>
</comment>
<dbReference type="RefSeq" id="WP_106722330.1">
    <property type="nucleotide sequence ID" value="NZ_PXYL01000001.1"/>
</dbReference>
<dbReference type="EMBL" id="PXYL01000001">
    <property type="protein sequence ID" value="PSJ63973.1"/>
    <property type="molecule type" value="Genomic_DNA"/>
</dbReference>
<keyword evidence="1" id="KW-1133">Transmembrane helix</keyword>
<dbReference type="Pfam" id="PF13488">
    <property type="entry name" value="Gly-zipper_Omp"/>
    <property type="match status" value="1"/>
</dbReference>
<dbReference type="Proteomes" id="UP000240653">
    <property type="component" value="Unassembled WGS sequence"/>
</dbReference>
<feature type="transmembrane region" description="Helical" evidence="1">
    <location>
        <begin position="42"/>
        <end position="63"/>
    </location>
</feature>
<dbReference type="InterPro" id="IPR039567">
    <property type="entry name" value="Gly-zipper"/>
</dbReference>
<gene>
    <name evidence="3" type="ORF">C7I85_02330</name>
</gene>